<evidence type="ECO:0000313" key="2">
    <source>
        <dbReference type="Proteomes" id="UP000708576"/>
    </source>
</evidence>
<dbReference type="EMBL" id="JAGUCO010000002">
    <property type="protein sequence ID" value="MBS2097316.1"/>
    <property type="molecule type" value="Genomic_DNA"/>
</dbReference>
<keyword evidence="1" id="KW-0449">Lipoprotein</keyword>
<sequence length="477" mass="53631">MKKILFLFIISLGVWGCSDLDELNIDTKNPSAVPGEPLFTNGTRNMFDMMADVNVNRNVFKLYSQYWAQTTYPDESQYNMVTRKNPDNWWRALYRDVLKDLDESKKIIETFEPVYPGETEMKDNKLAIISVMEVYTYSVLVDLFGDVPRTEALDPENVLPVYDQAEDVYDAIIVELNDAIQTLDADYAGFSSEEDPIYGGDVAGWVMFANSLKMRLALRIADVDASKAETMVLEAAPNLISSNDEACAITYFTSPPNTNPMWTDLVQSGRKDFVPANTVVDIMNDLEDPRRAFWFTEYEGGYVGGVYGTANSYTSFSHLGDPFLQPDLKGTVLNYAEVEFMLAEAVERGFAVSGTAEEHYNAGIEASILEWGGTTEDYTTYIANADVAYSTASGDWRQKIGIQKWLSLFNQGFDGWCTWRQFDFTGLTPPPGMAMSDIPTRFIYPISEPELNGSNYDIAAARYNDDSPTAKIFWDVN</sequence>
<gene>
    <name evidence="1" type="ORF">KEM10_03435</name>
</gene>
<dbReference type="InterPro" id="IPR011990">
    <property type="entry name" value="TPR-like_helical_dom_sf"/>
</dbReference>
<proteinExistence type="predicted"/>
<reference evidence="1 2" key="1">
    <citation type="journal article" date="2015" name="Int. J. Syst. Evol. Microbiol.">
        <title>Carboxylicivirga linearis sp. nov., isolated from a sea cucumber culture pond.</title>
        <authorList>
            <person name="Wang F.Q."/>
            <person name="Zhou Y.X."/>
            <person name="Lin X.Z."/>
            <person name="Chen G.J."/>
            <person name="Du Z.J."/>
        </authorList>
    </citation>
    <scope>NUCLEOTIDE SEQUENCE [LARGE SCALE GENOMIC DNA]</scope>
    <source>
        <strain evidence="1 2">FB218</strain>
    </source>
</reference>
<dbReference type="InterPro" id="IPR041662">
    <property type="entry name" value="SusD-like_2"/>
</dbReference>
<dbReference type="Gene3D" id="1.25.40.390">
    <property type="match status" value="1"/>
</dbReference>
<keyword evidence="2" id="KW-1185">Reference proteome</keyword>
<comment type="caution">
    <text evidence="1">The sequence shown here is derived from an EMBL/GenBank/DDBJ whole genome shotgun (WGS) entry which is preliminary data.</text>
</comment>
<dbReference type="Proteomes" id="UP000708576">
    <property type="component" value="Unassembled WGS sequence"/>
</dbReference>
<organism evidence="1 2">
    <name type="scientific">Carboxylicivirga linearis</name>
    <dbReference type="NCBI Taxonomy" id="1628157"/>
    <lineage>
        <taxon>Bacteria</taxon>
        <taxon>Pseudomonadati</taxon>
        <taxon>Bacteroidota</taxon>
        <taxon>Bacteroidia</taxon>
        <taxon>Marinilabiliales</taxon>
        <taxon>Marinilabiliaceae</taxon>
        <taxon>Carboxylicivirga</taxon>
    </lineage>
</organism>
<accession>A0ABS5JSF3</accession>
<dbReference type="RefSeq" id="WP_212213560.1">
    <property type="nucleotide sequence ID" value="NZ_JAGUCO010000002.1"/>
</dbReference>
<dbReference type="Pfam" id="PF12771">
    <property type="entry name" value="SusD-like_2"/>
    <property type="match status" value="1"/>
</dbReference>
<name>A0ABS5JSF3_9BACT</name>
<protein>
    <submittedName>
        <fullName evidence="1">SusD/RagB family nutrient-binding outer membrane lipoprotein</fullName>
    </submittedName>
</protein>
<dbReference type="SUPFAM" id="SSF48452">
    <property type="entry name" value="TPR-like"/>
    <property type="match status" value="1"/>
</dbReference>
<evidence type="ECO:0000313" key="1">
    <source>
        <dbReference type="EMBL" id="MBS2097316.1"/>
    </source>
</evidence>